<reference evidence="1" key="1">
    <citation type="journal article" date="2020" name="mSystems">
        <title>Genome- and Community-Level Interaction Insights into Carbon Utilization and Element Cycling Functions of Hydrothermarchaeota in Hydrothermal Sediment.</title>
        <authorList>
            <person name="Zhou Z."/>
            <person name="Liu Y."/>
            <person name="Xu W."/>
            <person name="Pan J."/>
            <person name="Luo Z.H."/>
            <person name="Li M."/>
        </authorList>
    </citation>
    <scope>NUCLEOTIDE SEQUENCE [LARGE SCALE GENOMIC DNA]</scope>
    <source>
        <strain evidence="1">SpSt-1182</strain>
    </source>
</reference>
<dbReference type="Proteomes" id="UP000885672">
    <property type="component" value="Unassembled WGS sequence"/>
</dbReference>
<dbReference type="AlphaFoldDB" id="A0A7V0XFJ9"/>
<organism evidence="1">
    <name type="scientific">candidate division WOR-3 bacterium</name>
    <dbReference type="NCBI Taxonomy" id="2052148"/>
    <lineage>
        <taxon>Bacteria</taxon>
        <taxon>Bacteria division WOR-3</taxon>
    </lineage>
</organism>
<proteinExistence type="predicted"/>
<comment type="caution">
    <text evidence="1">The sequence shown here is derived from an EMBL/GenBank/DDBJ whole genome shotgun (WGS) entry which is preliminary data.</text>
</comment>
<accession>A0A7V0XFJ9</accession>
<gene>
    <name evidence="1" type="ORF">ENN51_05530</name>
</gene>
<evidence type="ECO:0000313" key="1">
    <source>
        <dbReference type="EMBL" id="HDQ99725.1"/>
    </source>
</evidence>
<protein>
    <submittedName>
        <fullName evidence="1">Uncharacterized protein</fullName>
    </submittedName>
</protein>
<dbReference type="EMBL" id="DSBX01000206">
    <property type="protein sequence ID" value="HDQ99725.1"/>
    <property type="molecule type" value="Genomic_DNA"/>
</dbReference>
<name>A0A7V0XFJ9_UNCW3</name>
<feature type="non-terminal residue" evidence="1">
    <location>
        <position position="226"/>
    </location>
</feature>
<sequence length="226" mass="25526">MTTSAIRMGLAVRQVDARLAERFKEYPDALPLTHPAALADLKPELHWQGGVLVRYRGDEFGRLEPLARQLEVNRCHAEARLALARAGELELEPDDEELTLQRALGILPGREDLRFLELASHRELAPDYMTSNPHRFLHGVSLVEREFGTAAAFGYGFFLLAGVRANEDLAKYGRRLDEAFDRLTRRPAVAQLLDKGGTGLRKLKGSERIQLIRETLSALWHEPKLR</sequence>